<dbReference type="EMBL" id="ML991773">
    <property type="protein sequence ID" value="KAF2239277.1"/>
    <property type="molecule type" value="Genomic_DNA"/>
</dbReference>
<keyword evidence="10 14" id="KW-0472">Membrane</keyword>
<feature type="region of interest" description="Disordered" evidence="13">
    <location>
        <begin position="229"/>
        <end position="262"/>
    </location>
</feature>
<keyword evidence="11" id="KW-1015">Disulfide bond</keyword>
<comment type="similarity">
    <text evidence="4">Belongs to the RBT5 family.</text>
</comment>
<feature type="compositionally biased region" description="Basic and acidic residues" evidence="13">
    <location>
        <begin position="498"/>
        <end position="509"/>
    </location>
</feature>
<dbReference type="Pfam" id="PF05730">
    <property type="entry name" value="CFEM"/>
    <property type="match status" value="1"/>
</dbReference>
<keyword evidence="6" id="KW-0336">GPI-anchor</keyword>
<evidence type="ECO:0000313" key="17">
    <source>
        <dbReference type="Proteomes" id="UP000800092"/>
    </source>
</evidence>
<evidence type="ECO:0000256" key="1">
    <source>
        <dbReference type="ARBA" id="ARBA00004167"/>
    </source>
</evidence>
<keyword evidence="12" id="KW-0449">Lipoprotein</keyword>
<dbReference type="PANTHER" id="PTHR15549">
    <property type="entry name" value="PAIRED IMMUNOGLOBULIN-LIKE TYPE 2 RECEPTOR"/>
    <property type="match status" value="1"/>
</dbReference>
<evidence type="ECO:0000256" key="11">
    <source>
        <dbReference type="ARBA" id="ARBA00023157"/>
    </source>
</evidence>
<evidence type="ECO:0000256" key="6">
    <source>
        <dbReference type="ARBA" id="ARBA00022622"/>
    </source>
</evidence>
<evidence type="ECO:0000256" key="10">
    <source>
        <dbReference type="ARBA" id="ARBA00023136"/>
    </source>
</evidence>
<accession>A0A6A6HMM2</accession>
<proteinExistence type="inferred from homology"/>
<feature type="compositionally biased region" description="Low complexity" evidence="13">
    <location>
        <begin position="594"/>
        <end position="603"/>
    </location>
</feature>
<dbReference type="InterPro" id="IPR051694">
    <property type="entry name" value="Immunoregulatory_rcpt-like"/>
</dbReference>
<dbReference type="GO" id="GO:0005576">
    <property type="term" value="C:extracellular region"/>
    <property type="evidence" value="ECO:0007669"/>
    <property type="project" value="UniProtKB-SubCell"/>
</dbReference>
<keyword evidence="6" id="KW-0325">Glycoprotein</keyword>
<sequence>MPLAPRHHNSAVPAIASNNLRRDASQSLPSAVQTILPSCAQPCLASFISAGYSSSVCPIPSDIFCLCSHYDNGGFTLGEGALSCIKLSCSTPTSSELNNAYDICNAQSNHVTPTHSTLSITAVLSSVPTTAVSSSLGNPSSSSGTASSALGTITSAASTPTSTAPQTSAVVASVAPEPTETGVAASHKGLSTAQTVGIVVASIASLVLVAGAIALIGFCIRRKRLRSAEEPSLPFESDEATKGATPEKFGLNNPILYPPKVTKDPRGGYGGVGIARASQYRAALEEQSSGSDSRGVAPGAIGVAISPEGYDNDTPVSGTSTCTTSRLLPEKPAVIPEQQSADKRPTSNFSQATVFEEDHQGAGRKVENFVFPVPPSPVYSRYPNENPPVQIAAELGSFPERRQPPPLTLKIPPTVPSTKASSIAPPRIVAVPPPKSTAYMTPLKNQHPSKVVIQDGSQNSQSRGQASQPIGRAGATRQTQNAPLDQGSQQGKSHSGKHASDQSHLESNRDSCVSDTSFESLEDNPTPPEETAKKLSPVEESPISSIRYPKVPRSSNQIVPRRSPTGPQFTTGPSLRPPPRPWRPNVSRLDDATDSSSSTSTLLAKRRGENAAVEIERRLGLPHQSSVQSSSGASSDPQSPRTASSSNTLGLAPLSWQAVGWRQSRFASALRNRVPVAEGGREVTWIDDSAISPTTVLRSPIWEPRLTPTRRGEDLMLSVT</sequence>
<evidence type="ECO:0000256" key="9">
    <source>
        <dbReference type="ARBA" id="ARBA00022989"/>
    </source>
</evidence>
<dbReference type="InterPro" id="IPR008427">
    <property type="entry name" value="Extracellular_membr_CFEM_dom"/>
</dbReference>
<evidence type="ECO:0000256" key="14">
    <source>
        <dbReference type="SAM" id="Phobius"/>
    </source>
</evidence>
<evidence type="ECO:0000256" key="8">
    <source>
        <dbReference type="ARBA" id="ARBA00022729"/>
    </source>
</evidence>
<evidence type="ECO:0000313" key="16">
    <source>
        <dbReference type="EMBL" id="KAF2239277.1"/>
    </source>
</evidence>
<keyword evidence="8" id="KW-0732">Signal</keyword>
<evidence type="ECO:0000256" key="4">
    <source>
        <dbReference type="ARBA" id="ARBA00010031"/>
    </source>
</evidence>
<evidence type="ECO:0000256" key="5">
    <source>
        <dbReference type="ARBA" id="ARBA00022525"/>
    </source>
</evidence>
<feature type="compositionally biased region" description="Basic and acidic residues" evidence="13">
    <location>
        <begin position="606"/>
        <end position="619"/>
    </location>
</feature>
<gene>
    <name evidence="16" type="ORF">EV356DRAFT_169193</name>
</gene>
<name>A0A6A6HMM2_VIRVR</name>
<feature type="compositionally biased region" description="Polar residues" evidence="13">
    <location>
        <begin position="476"/>
        <end position="493"/>
    </location>
</feature>
<feature type="transmembrane region" description="Helical" evidence="14">
    <location>
        <begin position="196"/>
        <end position="220"/>
    </location>
</feature>
<evidence type="ECO:0000259" key="15">
    <source>
        <dbReference type="Pfam" id="PF05730"/>
    </source>
</evidence>
<feature type="region of interest" description="Disordered" evidence="13">
    <location>
        <begin position="399"/>
        <end position="428"/>
    </location>
</feature>
<organism evidence="16 17">
    <name type="scientific">Viridothelium virens</name>
    <name type="common">Speckled blister lichen</name>
    <name type="synonym">Trypethelium virens</name>
    <dbReference type="NCBI Taxonomy" id="1048519"/>
    <lineage>
        <taxon>Eukaryota</taxon>
        <taxon>Fungi</taxon>
        <taxon>Dikarya</taxon>
        <taxon>Ascomycota</taxon>
        <taxon>Pezizomycotina</taxon>
        <taxon>Dothideomycetes</taxon>
        <taxon>Dothideomycetes incertae sedis</taxon>
        <taxon>Trypetheliales</taxon>
        <taxon>Trypetheliaceae</taxon>
        <taxon>Viridothelium</taxon>
    </lineage>
</organism>
<feature type="compositionally biased region" description="Polar residues" evidence="13">
    <location>
        <begin position="510"/>
        <end position="519"/>
    </location>
</feature>
<protein>
    <recommendedName>
        <fullName evidence="15">CFEM domain-containing protein</fullName>
    </recommendedName>
</protein>
<evidence type="ECO:0000256" key="13">
    <source>
        <dbReference type="SAM" id="MobiDB-lite"/>
    </source>
</evidence>
<keyword evidence="9 14" id="KW-1133">Transmembrane helix</keyword>
<keyword evidence="5" id="KW-0964">Secreted</keyword>
<dbReference type="Proteomes" id="UP000800092">
    <property type="component" value="Unassembled WGS sequence"/>
</dbReference>
<dbReference type="OrthoDB" id="3946741at2759"/>
<keyword evidence="17" id="KW-1185">Reference proteome</keyword>
<feature type="compositionally biased region" description="Low complexity" evidence="13">
    <location>
        <begin position="622"/>
        <end position="640"/>
    </location>
</feature>
<dbReference type="GO" id="GO:0098552">
    <property type="term" value="C:side of membrane"/>
    <property type="evidence" value="ECO:0007669"/>
    <property type="project" value="UniProtKB-KW"/>
</dbReference>
<keyword evidence="7 14" id="KW-0812">Transmembrane</keyword>
<evidence type="ECO:0000256" key="7">
    <source>
        <dbReference type="ARBA" id="ARBA00022692"/>
    </source>
</evidence>
<evidence type="ECO:0000256" key="3">
    <source>
        <dbReference type="ARBA" id="ARBA00004613"/>
    </source>
</evidence>
<feature type="compositionally biased region" description="Polar residues" evidence="13">
    <location>
        <begin position="455"/>
        <end position="468"/>
    </location>
</feature>
<evidence type="ECO:0000256" key="2">
    <source>
        <dbReference type="ARBA" id="ARBA00004589"/>
    </source>
</evidence>
<feature type="domain" description="CFEM" evidence="15">
    <location>
        <begin position="36"/>
        <end position="104"/>
    </location>
</feature>
<feature type="region of interest" description="Disordered" evidence="13">
    <location>
        <begin position="455"/>
        <end position="648"/>
    </location>
</feature>
<comment type="subcellular location">
    <subcellularLocation>
        <location evidence="2">Membrane</location>
        <topology evidence="2">Lipid-anchor</topology>
        <topology evidence="2">GPI-anchor</topology>
    </subcellularLocation>
    <subcellularLocation>
        <location evidence="1">Membrane</location>
        <topology evidence="1">Single-pass membrane protein</topology>
    </subcellularLocation>
    <subcellularLocation>
        <location evidence="3">Secreted</location>
    </subcellularLocation>
</comment>
<dbReference type="GO" id="GO:0071944">
    <property type="term" value="C:cell periphery"/>
    <property type="evidence" value="ECO:0007669"/>
    <property type="project" value="UniProtKB-ARBA"/>
</dbReference>
<reference evidence="16" key="1">
    <citation type="journal article" date="2020" name="Stud. Mycol.">
        <title>101 Dothideomycetes genomes: a test case for predicting lifestyles and emergence of pathogens.</title>
        <authorList>
            <person name="Haridas S."/>
            <person name="Albert R."/>
            <person name="Binder M."/>
            <person name="Bloem J."/>
            <person name="Labutti K."/>
            <person name="Salamov A."/>
            <person name="Andreopoulos B."/>
            <person name="Baker S."/>
            <person name="Barry K."/>
            <person name="Bills G."/>
            <person name="Bluhm B."/>
            <person name="Cannon C."/>
            <person name="Castanera R."/>
            <person name="Culley D."/>
            <person name="Daum C."/>
            <person name="Ezra D."/>
            <person name="Gonzalez J."/>
            <person name="Henrissat B."/>
            <person name="Kuo A."/>
            <person name="Liang C."/>
            <person name="Lipzen A."/>
            <person name="Lutzoni F."/>
            <person name="Magnuson J."/>
            <person name="Mondo S."/>
            <person name="Nolan M."/>
            <person name="Ohm R."/>
            <person name="Pangilinan J."/>
            <person name="Park H.-J."/>
            <person name="Ramirez L."/>
            <person name="Alfaro M."/>
            <person name="Sun H."/>
            <person name="Tritt A."/>
            <person name="Yoshinaga Y."/>
            <person name="Zwiers L.-H."/>
            <person name="Turgeon B."/>
            <person name="Goodwin S."/>
            <person name="Spatafora J."/>
            <person name="Crous P."/>
            <person name="Grigoriev I."/>
        </authorList>
    </citation>
    <scope>NUCLEOTIDE SEQUENCE</scope>
    <source>
        <strain evidence="16">Tuck. ex Michener</strain>
    </source>
</reference>
<dbReference type="AlphaFoldDB" id="A0A6A6HMM2"/>
<evidence type="ECO:0000256" key="12">
    <source>
        <dbReference type="ARBA" id="ARBA00023288"/>
    </source>
</evidence>